<keyword evidence="4 8" id="KW-0853">WD repeat</keyword>
<name>E0VY12_PEDHC</name>
<dbReference type="FunFam" id="2.130.10.10:FF:000076">
    <property type="entry name" value="Coronin"/>
    <property type="match status" value="1"/>
</dbReference>
<dbReference type="InterPro" id="IPR001680">
    <property type="entry name" value="WD40_rpt"/>
</dbReference>
<evidence type="ECO:0000256" key="10">
    <source>
        <dbReference type="SAM" id="MobiDB-lite"/>
    </source>
</evidence>
<evidence type="ECO:0000256" key="7">
    <source>
        <dbReference type="ARBA" id="ARBA00024838"/>
    </source>
</evidence>
<dbReference type="GO" id="GO:0005737">
    <property type="term" value="C:cytoplasm"/>
    <property type="evidence" value="ECO:0007669"/>
    <property type="project" value="UniProtKB-SubCell"/>
</dbReference>
<dbReference type="GO" id="GO:0030036">
    <property type="term" value="P:actin cytoskeleton organization"/>
    <property type="evidence" value="ECO:0007669"/>
    <property type="project" value="UniProtKB-ARBA"/>
</dbReference>
<dbReference type="OrthoDB" id="1850764at2759"/>
<dbReference type="InParanoid" id="E0VY12"/>
<keyword evidence="5 9" id="KW-0677">Repeat</keyword>
<gene>
    <name evidence="13" type="primary">8232988</name>
    <name evidence="12" type="ORF">Phum_PHUM507220</name>
</gene>
<reference evidence="13" key="3">
    <citation type="submission" date="2020-05" db="UniProtKB">
        <authorList>
            <consortium name="EnsemblMetazoa"/>
        </authorList>
    </citation>
    <scope>IDENTIFICATION</scope>
    <source>
        <strain evidence="13">USDA</strain>
    </source>
</reference>
<dbReference type="Pfam" id="PF08953">
    <property type="entry name" value="DUF1899"/>
    <property type="match status" value="2"/>
</dbReference>
<sequence>MAWRFKASKYKNAVPVVPKPESCVRDLTIGSYQTYGHNIAASAAFMALNVGQNGSNLAVLQIDDCGRKGKDMALLHAHSDTVTDMNFSPFHDGLLATGSQDCLVKVWHIPANGLKVSMTDPECVLYSKTQRRVETVLFHPTADCLLSTSSFTVLNLWDITSQQTVYSNADDHSEVIQCVNWKSTGDLVATTCKDKQLRVLDCRQNKAVIHELSSHQGIKDSRVVWLNDGNRLLTTGFNAARQREVCIRDIRKPNEIEKSLELDCSTGILLPLYDPDTSMLFLAGKGDTSIIYMEVTNRDPYLIEGLKHNGEQTKGACLVPKRALNVMQGEVNRVLQLTSSMVIPIMYQVPRKTYRDFHADLYPDTAGCVSDLTVTEWLNGKNSVVPKISLDPSKKENENKVLHRGSLQELCAEIGKKKQIKNDMIVVSESEKTDTTCRDLGKSVMSETQDLCGKKNSNSVSKSFGNGTFETEANGEPDHDSNDGEEGKKEKSKEFDDSTTMEILPPKPMPRSSRSNSIDVYSFEDRPIAKPRTHKNSLESSQSVILETPYKKLESEDDLNILIERAQTCVIQSVNPLMPISGGYKVQQEPRLGPKPFTPPKLHTMTSTEKMPPSEPNFQNKESSTPSSFITKNKEINFKKDSSGTDVPKKDLVENDDAGNNEDENFTPRTPSMAERRKLFETGRNNHLEEKEMLDGCLKDEGNSFERGSGQRNSIAERRRIYENRTISTQDQPVAQDRIPQSPLHRRNSLKAKNEEPKEEQQQQQVNRRMTVGGPIKSSEIISDKKNSGISTPTPKRTSTVFGRVSKFRHLKGTPMHKSTFIENIRNVSRQISGECDGFHANCERVAVPQSGPGGKIAVFELSKTGRLPDIVTPTLVHGTTVMDFCWDNFNNRKLAAAGDDGLVRFWIIPEGGLNESTNEPNQILESHSDKIYCIKFHPLAKDVLATASYDLTIKIWNLDSMEEKICLIGHTDQIFCLSWSPCGKYLASACKDGLIRIYEPRSKSEPIREGKGPVGTRGARLVWALDGAFIVVMGFDKVSERQIMVFKSSDLSNPLTTVGIDVSPAILMPFYDEDSSTLFLTGRGDSTIYTFEVTEEQPYVCPLSHHRCASLHQGLSFLNKKICDVASVEFARALRLSNNTIEPLSFTVPRIKSELFQDDLFPPTKITWEPTMTSYEWFDGGNKQAKRISLKPPNMESLSSMSSGDKSVGKNTSQINYSSSPQSVYNKFHPEFQEHIKSKQDQIQKAVSNRMEINLSLEQDNMEGVDENEWNE</sequence>
<dbReference type="InterPro" id="IPR015943">
    <property type="entry name" value="WD40/YVTN_repeat-like_dom_sf"/>
</dbReference>
<feature type="compositionally biased region" description="Polar residues" evidence="10">
    <location>
        <begin position="616"/>
        <end position="631"/>
    </location>
</feature>
<dbReference type="EnsemblMetazoa" id="PHUM507220-RA">
    <property type="protein sequence ID" value="PHUM507220-PA"/>
    <property type="gene ID" value="PHUM507220"/>
</dbReference>
<dbReference type="OMA" id="TIMYMEV"/>
<keyword evidence="14" id="KW-1185">Reference proteome</keyword>
<comment type="subcellular location">
    <subcellularLocation>
        <location evidence="1">Cytoplasm</location>
    </subcellularLocation>
</comment>
<evidence type="ECO:0000313" key="13">
    <source>
        <dbReference type="EnsemblMetazoa" id="PHUM507220-PA"/>
    </source>
</evidence>
<evidence type="ECO:0000313" key="14">
    <source>
        <dbReference type="Proteomes" id="UP000009046"/>
    </source>
</evidence>
<feature type="region of interest" description="Disordered" evidence="10">
    <location>
        <begin position="587"/>
        <end position="675"/>
    </location>
</feature>
<dbReference type="Pfam" id="PF00400">
    <property type="entry name" value="WD40"/>
    <property type="match status" value="4"/>
</dbReference>
<reference evidence="12" key="2">
    <citation type="submission" date="2007-04" db="EMBL/GenBank/DDBJ databases">
        <title>The genome of the human body louse.</title>
        <authorList>
            <consortium name="The Human Body Louse Genome Consortium"/>
            <person name="Kirkness E."/>
            <person name="Walenz B."/>
            <person name="Hass B."/>
            <person name="Bruggner R."/>
            <person name="Strausberg R."/>
        </authorList>
    </citation>
    <scope>NUCLEOTIDE SEQUENCE</scope>
    <source>
        <strain evidence="12">USDA</strain>
    </source>
</reference>
<dbReference type="PROSITE" id="PS00678">
    <property type="entry name" value="WD_REPEATS_1"/>
    <property type="match status" value="1"/>
</dbReference>
<dbReference type="GO" id="GO:0003779">
    <property type="term" value="F:actin binding"/>
    <property type="evidence" value="ECO:0007669"/>
    <property type="project" value="UniProtKB-KW"/>
</dbReference>
<dbReference type="EMBL" id="DS235842">
    <property type="protein sequence ID" value="EEB18268.1"/>
    <property type="molecule type" value="Genomic_DNA"/>
</dbReference>
<dbReference type="VEuPathDB" id="VectorBase:PHUM507220"/>
<dbReference type="InterPro" id="IPR019775">
    <property type="entry name" value="WD40_repeat_CS"/>
</dbReference>
<dbReference type="PANTHER" id="PTHR10856">
    <property type="entry name" value="CORONIN"/>
    <property type="match status" value="1"/>
</dbReference>
<feature type="compositionally biased region" description="Basic and acidic residues" evidence="10">
    <location>
        <begin position="476"/>
        <end position="496"/>
    </location>
</feature>
<dbReference type="RefSeq" id="XP_002431006.1">
    <property type="nucleotide sequence ID" value="XM_002430961.1"/>
</dbReference>
<feature type="compositionally biased region" description="Polar residues" evidence="10">
    <location>
        <begin position="788"/>
        <end position="798"/>
    </location>
</feature>
<dbReference type="SMART" id="SM01167">
    <property type="entry name" value="DUF1900"/>
    <property type="match status" value="2"/>
</dbReference>
<evidence type="ECO:0000259" key="11">
    <source>
        <dbReference type="SMART" id="SM01166"/>
    </source>
</evidence>
<feature type="compositionally biased region" description="Polar residues" evidence="10">
    <location>
        <begin position="447"/>
        <end position="471"/>
    </location>
</feature>
<dbReference type="PROSITE" id="PS50082">
    <property type="entry name" value="WD_REPEATS_2"/>
    <property type="match status" value="3"/>
</dbReference>
<keyword evidence="3" id="KW-0963">Cytoplasm</keyword>
<feature type="region of interest" description="Disordered" evidence="10">
    <location>
        <begin position="699"/>
        <end position="718"/>
    </location>
</feature>
<dbReference type="InterPro" id="IPR036322">
    <property type="entry name" value="WD40_repeat_dom_sf"/>
</dbReference>
<feature type="region of interest" description="Disordered" evidence="10">
    <location>
        <begin position="1193"/>
        <end position="1217"/>
    </location>
</feature>
<evidence type="ECO:0000256" key="2">
    <source>
        <dbReference type="ARBA" id="ARBA00009482"/>
    </source>
</evidence>
<dbReference type="GeneID" id="8232988"/>
<reference evidence="12" key="1">
    <citation type="submission" date="2007-04" db="EMBL/GenBank/DDBJ databases">
        <title>Annotation of Pediculus humanus corporis strain USDA.</title>
        <authorList>
            <person name="Kirkness E."/>
            <person name="Hannick L."/>
            <person name="Hass B."/>
            <person name="Bruggner R."/>
            <person name="Lawson D."/>
            <person name="Bidwell S."/>
            <person name="Joardar V."/>
            <person name="Caler E."/>
            <person name="Walenz B."/>
            <person name="Inman J."/>
            <person name="Schobel S."/>
            <person name="Galinsky K."/>
            <person name="Amedeo P."/>
            <person name="Strausberg R."/>
        </authorList>
    </citation>
    <scope>NUCLEOTIDE SEQUENCE</scope>
    <source>
        <strain evidence="12">USDA</strain>
    </source>
</reference>
<feature type="repeat" description="WD" evidence="8">
    <location>
        <begin position="968"/>
        <end position="1009"/>
    </location>
</feature>
<feature type="repeat" description="WD" evidence="8">
    <location>
        <begin position="925"/>
        <end position="961"/>
    </location>
</feature>
<feature type="domain" description="DUF1899" evidence="11">
    <location>
        <begin position="801"/>
        <end position="866"/>
    </location>
</feature>
<organism>
    <name type="scientific">Pediculus humanus subsp. corporis</name>
    <name type="common">Body louse</name>
    <dbReference type="NCBI Taxonomy" id="121224"/>
    <lineage>
        <taxon>Eukaryota</taxon>
        <taxon>Metazoa</taxon>
        <taxon>Ecdysozoa</taxon>
        <taxon>Arthropoda</taxon>
        <taxon>Hexapoda</taxon>
        <taxon>Insecta</taxon>
        <taxon>Pterygota</taxon>
        <taxon>Neoptera</taxon>
        <taxon>Paraneoptera</taxon>
        <taxon>Psocodea</taxon>
        <taxon>Troctomorpha</taxon>
        <taxon>Phthiraptera</taxon>
        <taxon>Anoplura</taxon>
        <taxon>Pediculidae</taxon>
        <taxon>Pediculus</taxon>
    </lineage>
</organism>
<dbReference type="Gene3D" id="2.130.10.10">
    <property type="entry name" value="YVTN repeat-like/Quinoprotein amine dehydrogenase"/>
    <property type="match status" value="2"/>
</dbReference>
<dbReference type="InterPro" id="IPR015505">
    <property type="entry name" value="Coronin"/>
</dbReference>
<feature type="region of interest" description="Disordered" evidence="10">
    <location>
        <begin position="723"/>
        <end position="798"/>
    </location>
</feature>
<dbReference type="InterPro" id="IPR015048">
    <property type="entry name" value="DUF1899"/>
</dbReference>
<dbReference type="SUPFAM" id="SSF50978">
    <property type="entry name" value="WD40 repeat-like"/>
    <property type="match status" value="2"/>
</dbReference>
<protein>
    <recommendedName>
        <fullName evidence="9">Coronin</fullName>
    </recommendedName>
</protein>
<dbReference type="PROSITE" id="PS50294">
    <property type="entry name" value="WD_REPEATS_REGION"/>
    <property type="match status" value="3"/>
</dbReference>
<dbReference type="FunCoup" id="E0VY12">
    <property type="interactions" value="387"/>
</dbReference>
<feature type="domain" description="DUF1899" evidence="11">
    <location>
        <begin position="4"/>
        <end position="66"/>
    </location>
</feature>
<dbReference type="Proteomes" id="UP000009046">
    <property type="component" value="Unassembled WGS sequence"/>
</dbReference>
<dbReference type="FunFam" id="2.130.10.10:FF:000362">
    <property type="entry name" value="Coronin"/>
    <property type="match status" value="1"/>
</dbReference>
<dbReference type="AlphaFoldDB" id="E0VY12"/>
<feature type="repeat" description="WD" evidence="8">
    <location>
        <begin position="75"/>
        <end position="109"/>
    </location>
</feature>
<evidence type="ECO:0000256" key="1">
    <source>
        <dbReference type="ARBA" id="ARBA00004496"/>
    </source>
</evidence>
<feature type="compositionally biased region" description="Acidic residues" evidence="10">
    <location>
        <begin position="654"/>
        <end position="665"/>
    </location>
</feature>
<dbReference type="SMART" id="SM00320">
    <property type="entry name" value="WD40"/>
    <property type="match status" value="6"/>
</dbReference>
<feature type="region of interest" description="Disordered" evidence="10">
    <location>
        <begin position="447"/>
        <end position="517"/>
    </location>
</feature>
<evidence type="ECO:0000256" key="5">
    <source>
        <dbReference type="ARBA" id="ARBA00022737"/>
    </source>
</evidence>
<dbReference type="SMART" id="SM01166">
    <property type="entry name" value="DUF1899"/>
    <property type="match status" value="2"/>
</dbReference>
<evidence type="ECO:0000256" key="9">
    <source>
        <dbReference type="RuleBase" id="RU280818"/>
    </source>
</evidence>
<comment type="similarity">
    <text evidence="2 9">Belongs to the WD repeat coronin family.</text>
</comment>
<dbReference type="EMBL" id="AAZO01006173">
    <property type="status" value="NOT_ANNOTATED_CDS"/>
    <property type="molecule type" value="Genomic_DNA"/>
</dbReference>
<dbReference type="Pfam" id="PF16300">
    <property type="entry name" value="WD40_4"/>
    <property type="match status" value="2"/>
</dbReference>
<comment type="function">
    <text evidence="7">F-actin regulator involved in anterograde Golgi to endosome transport: upon ubiquitination via 'Lys-33'-linked ubiquitin chains by the BCR(KLHL20) E3 ubiquitin ligase complex, interacts with EPS15 and localizes to the trans-Golgi network, where it promotes actin polymerization, thereby facilitating post-Golgi trafficking. May play a role in the maintenance of the Golgi apparatus morphology.</text>
</comment>
<proteinExistence type="inferred from homology"/>
<feature type="compositionally biased region" description="Basic and acidic residues" evidence="10">
    <location>
        <begin position="632"/>
        <end position="653"/>
    </location>
</feature>
<dbReference type="eggNOG" id="KOG1445">
    <property type="taxonomic scope" value="Eukaryota"/>
</dbReference>
<accession>E0VY12</accession>
<evidence type="ECO:0000256" key="4">
    <source>
        <dbReference type="ARBA" id="ARBA00022574"/>
    </source>
</evidence>
<evidence type="ECO:0000313" key="12">
    <source>
        <dbReference type="EMBL" id="EEB18268.1"/>
    </source>
</evidence>
<dbReference type="PANTHER" id="PTHR10856:SF20">
    <property type="entry name" value="CORONIN-7"/>
    <property type="match status" value="1"/>
</dbReference>
<keyword evidence="6" id="KW-0009">Actin-binding</keyword>
<evidence type="ECO:0000256" key="8">
    <source>
        <dbReference type="PROSITE-ProRule" id="PRU00221"/>
    </source>
</evidence>
<dbReference type="HOGENOM" id="CLU_006604_0_0_1"/>
<feature type="compositionally biased region" description="Basic and acidic residues" evidence="10">
    <location>
        <begin position="752"/>
        <end position="761"/>
    </location>
</feature>
<evidence type="ECO:0000256" key="3">
    <source>
        <dbReference type="ARBA" id="ARBA00022490"/>
    </source>
</evidence>
<feature type="compositionally biased region" description="Polar residues" evidence="10">
    <location>
        <begin position="1197"/>
        <end position="1217"/>
    </location>
</feature>
<dbReference type="CTD" id="8232988"/>
<dbReference type="KEGG" id="phu:Phum_PHUM507220"/>
<evidence type="ECO:0000256" key="6">
    <source>
        <dbReference type="ARBA" id="ARBA00023203"/>
    </source>
</evidence>